<dbReference type="GO" id="GO:0046872">
    <property type="term" value="F:metal ion binding"/>
    <property type="evidence" value="ECO:0007669"/>
    <property type="project" value="UniProtKB-KW"/>
</dbReference>
<dbReference type="AlphaFoldDB" id="N0BIF5"/>
<evidence type="ECO:0000256" key="3">
    <source>
        <dbReference type="ARBA" id="ARBA00022801"/>
    </source>
</evidence>
<evidence type="ECO:0000259" key="5">
    <source>
        <dbReference type="SMART" id="SM00849"/>
    </source>
</evidence>
<reference evidence="6 7" key="1">
    <citation type="journal article" date="2013" name="Genome Announc.">
        <title>Complete Genome Sequence of the Thermophilic and Facultatively Chemolithoautotrophic Sulfate Reducer Archaeoglobus sulfaticallidus Strain PM70-1T.</title>
        <authorList>
            <person name="Stokke R."/>
            <person name="Hocking W.P."/>
            <person name="Steinsbu B.O."/>
            <person name="Steen I.H."/>
        </authorList>
    </citation>
    <scope>NUCLEOTIDE SEQUENCE [LARGE SCALE GENOMIC DNA]</scope>
    <source>
        <strain evidence="6">PM70-1</strain>
    </source>
</reference>
<dbReference type="KEGG" id="ast:Asulf_02121"/>
<dbReference type="EMBL" id="CP005290">
    <property type="protein sequence ID" value="AGK62077.1"/>
    <property type="molecule type" value="Genomic_DNA"/>
</dbReference>
<keyword evidence="4" id="KW-0862">Zinc</keyword>
<evidence type="ECO:0000256" key="2">
    <source>
        <dbReference type="ARBA" id="ARBA00022723"/>
    </source>
</evidence>
<name>N0BIF5_9EURY</name>
<organism evidence="6 7">
    <name type="scientific">Archaeoglobus sulfaticallidus PM70-1</name>
    <dbReference type="NCBI Taxonomy" id="387631"/>
    <lineage>
        <taxon>Archaea</taxon>
        <taxon>Methanobacteriati</taxon>
        <taxon>Methanobacteriota</taxon>
        <taxon>Archaeoglobi</taxon>
        <taxon>Archaeoglobales</taxon>
        <taxon>Archaeoglobaceae</taxon>
        <taxon>Archaeoglobus</taxon>
    </lineage>
</organism>
<keyword evidence="7" id="KW-1185">Reference proteome</keyword>
<evidence type="ECO:0000313" key="6">
    <source>
        <dbReference type="EMBL" id="AGK62077.1"/>
    </source>
</evidence>
<dbReference type="eggNOG" id="arCOG00504">
    <property type="taxonomic scope" value="Archaea"/>
</dbReference>
<dbReference type="Gene3D" id="3.60.15.10">
    <property type="entry name" value="Ribonuclease Z/Hydroxyacylglutathione hydrolase-like"/>
    <property type="match status" value="1"/>
</dbReference>
<sequence>MNSDIKPVQIVTPPLAANVYLILSEVPALIDTGGDAAYLVDEVRRYINPKDIAYIFLTHSHFDHASAVSDWKGWFEDTRVVIHESEMALVRSQVSFFGVKFRPFEPDIVVRGGERFDLGDIELEIIHTPGHSPGSICLYEKEKKWLFSGDTVFAHGSFGRVDLPGGSAYELIESIKKLSNLDVRNLYPGHEDVVIGEGNEHIQRSLRFAKMFL</sequence>
<accession>N0BIF5</accession>
<dbReference type="HOGENOM" id="CLU_030571_5_1_2"/>
<dbReference type="SMART" id="SM00849">
    <property type="entry name" value="Lactamase_B"/>
    <property type="match status" value="1"/>
</dbReference>
<comment type="cofactor">
    <cofactor evidence="1">
        <name>Zn(2+)</name>
        <dbReference type="ChEBI" id="CHEBI:29105"/>
    </cofactor>
</comment>
<evidence type="ECO:0000256" key="1">
    <source>
        <dbReference type="ARBA" id="ARBA00001947"/>
    </source>
</evidence>
<evidence type="ECO:0000313" key="7">
    <source>
        <dbReference type="Proteomes" id="UP000013307"/>
    </source>
</evidence>
<dbReference type="GeneID" id="15393754"/>
<evidence type="ECO:0000256" key="4">
    <source>
        <dbReference type="ARBA" id="ARBA00022833"/>
    </source>
</evidence>
<dbReference type="CDD" id="cd06262">
    <property type="entry name" value="metallo-hydrolase-like_MBL-fold"/>
    <property type="match status" value="1"/>
</dbReference>
<dbReference type="InterPro" id="IPR001279">
    <property type="entry name" value="Metallo-B-lactamas"/>
</dbReference>
<gene>
    <name evidence="6" type="ORF">Asulf_02121</name>
</gene>
<dbReference type="GO" id="GO:0016787">
    <property type="term" value="F:hydrolase activity"/>
    <property type="evidence" value="ECO:0007669"/>
    <property type="project" value="UniProtKB-KW"/>
</dbReference>
<dbReference type="RefSeq" id="WP_015591673.1">
    <property type="nucleotide sequence ID" value="NC_021169.1"/>
</dbReference>
<dbReference type="PANTHER" id="PTHR46233:SF3">
    <property type="entry name" value="HYDROXYACYLGLUTATHIONE HYDROLASE GLOC"/>
    <property type="match status" value="1"/>
</dbReference>
<keyword evidence="2" id="KW-0479">Metal-binding</keyword>
<protein>
    <submittedName>
        <fullName evidence="6">Zn-dependent hydrolase, including glyoxylase</fullName>
    </submittedName>
</protein>
<dbReference type="PANTHER" id="PTHR46233">
    <property type="entry name" value="HYDROXYACYLGLUTATHIONE HYDROLASE GLOC"/>
    <property type="match status" value="1"/>
</dbReference>
<dbReference type="InterPro" id="IPR036866">
    <property type="entry name" value="RibonucZ/Hydroxyglut_hydro"/>
</dbReference>
<dbReference type="Proteomes" id="UP000013307">
    <property type="component" value="Chromosome"/>
</dbReference>
<feature type="domain" description="Metallo-beta-lactamase" evidence="5">
    <location>
        <begin position="16"/>
        <end position="190"/>
    </location>
</feature>
<keyword evidence="3 6" id="KW-0378">Hydrolase</keyword>
<dbReference type="InterPro" id="IPR051453">
    <property type="entry name" value="MBL_Glyoxalase_II"/>
</dbReference>
<dbReference type="Pfam" id="PF00753">
    <property type="entry name" value="Lactamase_B"/>
    <property type="match status" value="1"/>
</dbReference>
<proteinExistence type="predicted"/>
<dbReference type="SUPFAM" id="SSF56281">
    <property type="entry name" value="Metallo-hydrolase/oxidoreductase"/>
    <property type="match status" value="1"/>
</dbReference>
<dbReference type="STRING" id="387631.Asulf_02121"/>